<evidence type="ECO:0008006" key="4">
    <source>
        <dbReference type="Google" id="ProtNLM"/>
    </source>
</evidence>
<dbReference type="Proteomes" id="UP000199337">
    <property type="component" value="Unassembled WGS sequence"/>
</dbReference>
<dbReference type="AlphaFoldDB" id="A0A1I2MW12"/>
<evidence type="ECO:0000313" key="3">
    <source>
        <dbReference type="Proteomes" id="UP000199337"/>
    </source>
</evidence>
<feature type="transmembrane region" description="Helical" evidence="1">
    <location>
        <begin position="34"/>
        <end position="55"/>
    </location>
</feature>
<dbReference type="EMBL" id="FOOX01000001">
    <property type="protein sequence ID" value="SFF94849.1"/>
    <property type="molecule type" value="Genomic_DNA"/>
</dbReference>
<gene>
    <name evidence="2" type="ORF">SAMN05660649_00150</name>
</gene>
<organism evidence="2 3">
    <name type="scientific">Desulfotruncus arcticus DSM 17038</name>
    <dbReference type="NCBI Taxonomy" id="1121424"/>
    <lineage>
        <taxon>Bacteria</taxon>
        <taxon>Bacillati</taxon>
        <taxon>Bacillota</taxon>
        <taxon>Clostridia</taxon>
        <taxon>Eubacteriales</taxon>
        <taxon>Desulfallaceae</taxon>
        <taxon>Desulfotruncus</taxon>
    </lineage>
</organism>
<reference evidence="3" key="1">
    <citation type="submission" date="2016-10" db="EMBL/GenBank/DDBJ databases">
        <authorList>
            <person name="Varghese N."/>
            <person name="Submissions S."/>
        </authorList>
    </citation>
    <scope>NUCLEOTIDE SEQUENCE [LARGE SCALE GENOMIC DNA]</scope>
    <source>
        <strain evidence="3">DSM 17038</strain>
    </source>
</reference>
<keyword evidence="1" id="KW-1133">Transmembrane helix</keyword>
<keyword evidence="1" id="KW-0812">Transmembrane</keyword>
<keyword evidence="3" id="KW-1185">Reference proteome</keyword>
<protein>
    <recommendedName>
        <fullName evidence="4">YIEGIA protein</fullName>
    </recommendedName>
</protein>
<keyword evidence="1" id="KW-0472">Membrane</keyword>
<accession>A0A1I2MW12</accession>
<dbReference type="InterPro" id="IPR025918">
    <property type="entry name" value="YIEGIA"/>
</dbReference>
<evidence type="ECO:0000256" key="1">
    <source>
        <dbReference type="SAM" id="Phobius"/>
    </source>
</evidence>
<proteinExistence type="predicted"/>
<feature type="transmembrane region" description="Helical" evidence="1">
    <location>
        <begin position="111"/>
        <end position="142"/>
    </location>
</feature>
<dbReference type="STRING" id="341036.SAMN05660649_00150"/>
<dbReference type="Pfam" id="PF14045">
    <property type="entry name" value="YIEGIA"/>
    <property type="match status" value="1"/>
</dbReference>
<name>A0A1I2MW12_9FIRM</name>
<evidence type="ECO:0000313" key="2">
    <source>
        <dbReference type="EMBL" id="SFF94849.1"/>
    </source>
</evidence>
<sequence>MDIILAGSTAGILARILLIRLDYRQYPGYPHGYISHLSLGAIASALGAVAVPALMEKDFTAFTFLALAAQQFRDIRNIERETLENLEQTRLEKRGQDYIEGIARTFEARNYLVMATAFVTSIAAVLGGILAAAIIAAILIFLSKTLRAGKTVADICEVVPAEISFKGSLLTIEGIDIMSVGLPDMREKIKNYGLAVMIKPKDDNARATIHDLGQRMAIAHTAAVVLGSKKDIDIPEYTPLVRKNPDTGAAALYIVPMEKDMKSLLLAVKRTPVLESARTKPLRTQAGRIASD</sequence>